<protein>
    <submittedName>
        <fullName evidence="2">Glycosyltransferase</fullName>
    </submittedName>
</protein>
<dbReference type="RefSeq" id="WP_142814191.1">
    <property type="nucleotide sequence ID" value="NZ_CP036282.1"/>
</dbReference>
<dbReference type="SUPFAM" id="SSF53448">
    <property type="entry name" value="Nucleotide-diphospho-sugar transferases"/>
    <property type="match status" value="1"/>
</dbReference>
<sequence length="58" mass="6370">MTLDGLVAQTFTAFQVVLLDDASSDDSVAIARSYQDRLNLRLIQTERNLGSRTPVTVS</sequence>
<organism evidence="2 3">
    <name type="scientific">Rhodoferax aquaticus</name>
    <dbReference type="NCBI Taxonomy" id="2527691"/>
    <lineage>
        <taxon>Bacteria</taxon>
        <taxon>Pseudomonadati</taxon>
        <taxon>Pseudomonadota</taxon>
        <taxon>Betaproteobacteria</taxon>
        <taxon>Burkholderiales</taxon>
        <taxon>Comamonadaceae</taxon>
        <taxon>Rhodoferax</taxon>
    </lineage>
</organism>
<dbReference type="Proteomes" id="UP000317365">
    <property type="component" value="Chromosome"/>
</dbReference>
<feature type="domain" description="Glycosyltransferase 2-like" evidence="1">
    <location>
        <begin position="2"/>
        <end position="50"/>
    </location>
</feature>
<dbReference type="EMBL" id="CP036282">
    <property type="protein sequence ID" value="QDL56754.1"/>
    <property type="molecule type" value="Genomic_DNA"/>
</dbReference>
<evidence type="ECO:0000313" key="3">
    <source>
        <dbReference type="Proteomes" id="UP000317365"/>
    </source>
</evidence>
<accession>A0A515EVR8</accession>
<dbReference type="CDD" id="cd00761">
    <property type="entry name" value="Glyco_tranf_GTA_type"/>
    <property type="match status" value="1"/>
</dbReference>
<dbReference type="InterPro" id="IPR001173">
    <property type="entry name" value="Glyco_trans_2-like"/>
</dbReference>
<dbReference type="Gene3D" id="3.90.550.10">
    <property type="entry name" value="Spore Coat Polysaccharide Biosynthesis Protein SpsA, Chain A"/>
    <property type="match status" value="1"/>
</dbReference>
<evidence type="ECO:0000313" key="2">
    <source>
        <dbReference type="EMBL" id="QDL56754.1"/>
    </source>
</evidence>
<evidence type="ECO:0000259" key="1">
    <source>
        <dbReference type="Pfam" id="PF00535"/>
    </source>
</evidence>
<dbReference type="Pfam" id="PF00535">
    <property type="entry name" value="Glycos_transf_2"/>
    <property type="match status" value="1"/>
</dbReference>
<gene>
    <name evidence="2" type="ORF">EXZ61_09865</name>
</gene>
<dbReference type="KEGG" id="rhg:EXZ61_09865"/>
<reference evidence="3" key="2">
    <citation type="journal article" date="2020" name="Int. J. Syst. Evol. Microbiol.">
        <title>Genomic insights into a novel species Rhodoferax aquaticus sp. nov., isolated from freshwater.</title>
        <authorList>
            <person name="Li T."/>
            <person name="Zhuo Y."/>
            <person name="Jin C.Z."/>
            <person name="Wu X."/>
            <person name="Ko S.R."/>
            <person name="Jin F.J."/>
            <person name="Ahn C.Y."/>
            <person name="Oh H.M."/>
            <person name="Lee H.G."/>
            <person name="Jin L."/>
        </authorList>
    </citation>
    <scope>NUCLEOTIDE SEQUENCE [LARGE SCALE GENOMIC DNA]</scope>
    <source>
        <strain evidence="3">Gr-4</strain>
    </source>
</reference>
<dbReference type="InterPro" id="IPR029044">
    <property type="entry name" value="Nucleotide-diphossugar_trans"/>
</dbReference>
<name>A0A515EVR8_9BURK</name>
<proteinExistence type="predicted"/>
<dbReference type="AlphaFoldDB" id="A0A515EVR8"/>
<keyword evidence="3" id="KW-1185">Reference proteome</keyword>
<reference evidence="3" key="1">
    <citation type="submission" date="2019-02" db="EMBL/GenBank/DDBJ databases">
        <title>Complete genome sequence of Rhodoferax sp. Gr-4.</title>
        <authorList>
            <person name="Jin L."/>
        </authorList>
    </citation>
    <scope>NUCLEOTIDE SEQUENCE [LARGE SCALE GENOMIC DNA]</scope>
    <source>
        <strain evidence="3">Gr-4</strain>
    </source>
</reference>